<proteinExistence type="predicted"/>
<dbReference type="EMBL" id="AP026867">
    <property type="protein sequence ID" value="BDS10510.1"/>
    <property type="molecule type" value="Genomic_DNA"/>
</dbReference>
<evidence type="ECO:0000313" key="2">
    <source>
        <dbReference type="Proteomes" id="UP001060919"/>
    </source>
</evidence>
<reference evidence="1" key="1">
    <citation type="submission" date="2022-09" db="EMBL/GenBank/DDBJ databases">
        <title>Aureispira anguillicida sp. nov., isolated from Leptocephalus of Japanese eel Anguilla japonica.</title>
        <authorList>
            <person name="Yuasa K."/>
            <person name="Mekata T."/>
            <person name="Ikunari K."/>
        </authorList>
    </citation>
    <scope>NUCLEOTIDE SEQUENCE</scope>
    <source>
        <strain evidence="1">EL160426</strain>
    </source>
</reference>
<dbReference type="Proteomes" id="UP001060919">
    <property type="component" value="Chromosome"/>
</dbReference>
<organism evidence="1 2">
    <name type="scientific">Aureispira anguillae</name>
    <dbReference type="NCBI Taxonomy" id="2864201"/>
    <lineage>
        <taxon>Bacteria</taxon>
        <taxon>Pseudomonadati</taxon>
        <taxon>Bacteroidota</taxon>
        <taxon>Saprospiria</taxon>
        <taxon>Saprospirales</taxon>
        <taxon>Saprospiraceae</taxon>
        <taxon>Aureispira</taxon>
    </lineage>
</organism>
<dbReference type="AlphaFoldDB" id="A0A916DR88"/>
<gene>
    <name evidence="1" type="ORF">AsAng_0012180</name>
</gene>
<dbReference type="KEGG" id="aup:AsAng_0012180"/>
<evidence type="ECO:0000313" key="1">
    <source>
        <dbReference type="EMBL" id="BDS10510.1"/>
    </source>
</evidence>
<protein>
    <submittedName>
        <fullName evidence="1">Uncharacterized protein</fullName>
    </submittedName>
</protein>
<sequence>MECKTKEITVTLIQDQIVKTAVNENITELTLEGVDEVIAATNKVYLSNDKPKVALICAPSFYIKKDVLKGYAANREVEALAVAIVTPSFGSQIMGNLLLTLRGRVLALSNDKIEPSKVFRDEKKAIKWLLGHLGVAEER</sequence>
<accession>A0A916DR88</accession>
<keyword evidence="2" id="KW-1185">Reference proteome</keyword>
<name>A0A916DR88_9BACT</name>
<dbReference type="RefSeq" id="WP_264791813.1">
    <property type="nucleotide sequence ID" value="NZ_AP026867.1"/>
</dbReference>